<gene>
    <name evidence="2" type="ORF">MHEC_47570</name>
</gene>
<sequence length="407" mass="42523">MAGLGALPGLSELLSWGTDHLTESADYWESFADRLESGFAEAHNLIRTSGWEGQAYDKSESRAAADEYKASGVAHRYRTAAKIAREGASNESAAQSALRYAVEDAWDAGFNVYDDGTVQDAGSAATAAEQAARHAQAEVLAGNIRQRALQLLNLDQQIGSSITTALGDLTGFSFDEAPVPTSPDDTIGDGNNKRHVSLVDHAWKTGPDQPPAPPPGPSAADIRQVLDKLPVGNSPEVREVRSQQDLDNLWNWMKQNGVDNPNRYGDPGKGEWKDLPNGAGVGRRQAAGSTNQPALDVRLPGKDGYVKVHINPERGGVPEIPPPARAAPAEPPPARAPGEPPPAGRPQPALPAAAPPAERAPVERAPVEPPAPPPPAPRTGGFGGGSIGGGGGGPLPGQHGSIWEPTE</sequence>
<dbReference type="Proteomes" id="UP000595446">
    <property type="component" value="Chromosome"/>
</dbReference>
<evidence type="ECO:0000256" key="1">
    <source>
        <dbReference type="SAM" id="MobiDB-lite"/>
    </source>
</evidence>
<evidence type="ECO:0000313" key="3">
    <source>
        <dbReference type="Proteomes" id="UP000595446"/>
    </source>
</evidence>
<keyword evidence="3" id="KW-1185">Reference proteome</keyword>
<dbReference type="AlphaFoldDB" id="A0A2G8B3M1"/>
<accession>A0A2G8B3M1</accession>
<dbReference type="EMBL" id="AP024237">
    <property type="protein sequence ID" value="BCO38324.1"/>
    <property type="molecule type" value="Genomic_DNA"/>
</dbReference>
<feature type="compositionally biased region" description="Pro residues" evidence="1">
    <location>
        <begin position="319"/>
        <end position="349"/>
    </location>
</feature>
<feature type="region of interest" description="Disordered" evidence="1">
    <location>
        <begin position="257"/>
        <end position="407"/>
    </location>
</feature>
<feature type="compositionally biased region" description="Pro residues" evidence="1">
    <location>
        <begin position="367"/>
        <end position="377"/>
    </location>
</feature>
<dbReference type="RefSeq" id="WP_048891325.1">
    <property type="nucleotide sequence ID" value="NZ_AP024237.1"/>
</dbReference>
<name>A0A2G8B3M1_9MYCO</name>
<feature type="compositionally biased region" description="Gly residues" evidence="1">
    <location>
        <begin position="380"/>
        <end position="395"/>
    </location>
</feature>
<organism evidence="2 3">
    <name type="scientific">Mycobacterium heckeshornense</name>
    <dbReference type="NCBI Taxonomy" id="110505"/>
    <lineage>
        <taxon>Bacteria</taxon>
        <taxon>Bacillati</taxon>
        <taxon>Actinomycetota</taxon>
        <taxon>Actinomycetes</taxon>
        <taxon>Mycobacteriales</taxon>
        <taxon>Mycobacteriaceae</taxon>
        <taxon>Mycobacterium</taxon>
    </lineage>
</organism>
<reference evidence="2 3" key="1">
    <citation type="submission" date="2020-12" db="EMBL/GenBank/DDBJ databases">
        <title>Complete genome sequence of Mycobacterium heckeshornense JCM 15655T, closely related to a pathogenic non-tuberculous mycobacterial species Mycobacterium xenopi.</title>
        <authorList>
            <person name="Yoshida M."/>
            <person name="Fukano H."/>
            <person name="Asakura T."/>
            <person name="Suzuki M."/>
            <person name="Hoshino Y."/>
        </authorList>
    </citation>
    <scope>NUCLEOTIDE SEQUENCE [LARGE SCALE GENOMIC DNA]</scope>
    <source>
        <strain evidence="2 3">JCM 15655</strain>
    </source>
</reference>
<feature type="compositionally biased region" description="Basic and acidic residues" evidence="1">
    <location>
        <begin position="299"/>
        <end position="312"/>
    </location>
</feature>
<feature type="compositionally biased region" description="Low complexity" evidence="1">
    <location>
        <begin position="350"/>
        <end position="359"/>
    </location>
</feature>
<dbReference type="OrthoDB" id="4743268at2"/>
<proteinExistence type="predicted"/>
<evidence type="ECO:0000313" key="2">
    <source>
        <dbReference type="EMBL" id="BCO38324.1"/>
    </source>
</evidence>
<protein>
    <submittedName>
        <fullName evidence="2">Uncharacterized protein</fullName>
    </submittedName>
</protein>